<feature type="transmembrane region" description="Helical" evidence="1">
    <location>
        <begin position="12"/>
        <end position="33"/>
    </location>
</feature>
<dbReference type="KEGG" id="tsph:KIH39_21665"/>
<evidence type="ECO:0000313" key="3">
    <source>
        <dbReference type="Proteomes" id="UP000676194"/>
    </source>
</evidence>
<dbReference type="Proteomes" id="UP000676194">
    <property type="component" value="Chromosome"/>
</dbReference>
<gene>
    <name evidence="2" type="ORF">KIH39_21665</name>
</gene>
<dbReference type="RefSeq" id="WP_213495309.1">
    <property type="nucleotide sequence ID" value="NZ_CP074694.1"/>
</dbReference>
<protein>
    <submittedName>
        <fullName evidence="2">Uncharacterized protein</fullName>
    </submittedName>
</protein>
<proteinExistence type="predicted"/>
<feature type="transmembrane region" description="Helical" evidence="1">
    <location>
        <begin position="39"/>
        <end position="58"/>
    </location>
</feature>
<sequence>MSFRCTRWTNDPIFWVVPIVLVVFDFFIFGFLIVAIERLAYESLLFLGLAIILGLGTLESWNMVLFPHELEFVLEADRIRWGRTEKPKSQKVVHFSEVKEFLWDASERTLLADTNSMGGLTTIGEGVLRSDKLREFLVHFEECLQQHHPGKKILDRGSSKVLTNISGDLK</sequence>
<keyword evidence="1" id="KW-0812">Transmembrane</keyword>
<reference evidence="2" key="1">
    <citation type="submission" date="2021-05" db="EMBL/GenBank/DDBJ databases">
        <title>Complete genome sequence of the cellulolytic planctomycete Telmatocola sphagniphila SP2T and characterization of the first cellulase from planctomycetes.</title>
        <authorList>
            <person name="Rakitin A.L."/>
            <person name="Beletsky A.V."/>
            <person name="Naumoff D.G."/>
            <person name="Kulichevskaya I.S."/>
            <person name="Mardanov A.V."/>
            <person name="Ravin N.V."/>
            <person name="Dedysh S.N."/>
        </authorList>
    </citation>
    <scope>NUCLEOTIDE SEQUENCE</scope>
    <source>
        <strain evidence="2">SP2T</strain>
    </source>
</reference>
<dbReference type="EMBL" id="CP074694">
    <property type="protein sequence ID" value="QVL31428.1"/>
    <property type="molecule type" value="Genomic_DNA"/>
</dbReference>
<keyword evidence="3" id="KW-1185">Reference proteome</keyword>
<evidence type="ECO:0000256" key="1">
    <source>
        <dbReference type="SAM" id="Phobius"/>
    </source>
</evidence>
<dbReference type="AlphaFoldDB" id="A0A8E6B6H3"/>
<accession>A0A8E6B6H3</accession>
<evidence type="ECO:0000313" key="2">
    <source>
        <dbReference type="EMBL" id="QVL31428.1"/>
    </source>
</evidence>
<keyword evidence="1" id="KW-1133">Transmembrane helix</keyword>
<organism evidence="2 3">
    <name type="scientific">Telmatocola sphagniphila</name>
    <dbReference type="NCBI Taxonomy" id="1123043"/>
    <lineage>
        <taxon>Bacteria</taxon>
        <taxon>Pseudomonadati</taxon>
        <taxon>Planctomycetota</taxon>
        <taxon>Planctomycetia</taxon>
        <taxon>Gemmatales</taxon>
        <taxon>Gemmataceae</taxon>
    </lineage>
</organism>
<keyword evidence="1" id="KW-0472">Membrane</keyword>
<name>A0A8E6B6H3_9BACT</name>